<dbReference type="GO" id="GO:0016020">
    <property type="term" value="C:membrane"/>
    <property type="evidence" value="ECO:0007669"/>
    <property type="project" value="UniProtKB-SubCell"/>
</dbReference>
<proteinExistence type="inferred from homology"/>
<dbReference type="GO" id="GO:0000032">
    <property type="term" value="P:cell wall mannoprotein biosynthetic process"/>
    <property type="evidence" value="ECO:0007669"/>
    <property type="project" value="TreeGrafter"/>
</dbReference>
<dbReference type="OrthoDB" id="2425226at2759"/>
<dbReference type="GO" id="GO:0006493">
    <property type="term" value="P:protein O-linked glycosylation"/>
    <property type="evidence" value="ECO:0007669"/>
    <property type="project" value="TreeGrafter"/>
</dbReference>
<dbReference type="GO" id="GO:0031505">
    <property type="term" value="P:fungal-type cell wall organization"/>
    <property type="evidence" value="ECO:0007669"/>
    <property type="project" value="EnsemblFungi"/>
</dbReference>
<comment type="similarity">
    <text evidence="2">Belongs to the glycosyltransferase 15 family.</text>
</comment>
<evidence type="ECO:0000256" key="2">
    <source>
        <dbReference type="ARBA" id="ARBA00007677"/>
    </source>
</evidence>
<keyword evidence="7" id="KW-1133">Transmembrane helix</keyword>
<dbReference type="RefSeq" id="XP_003687929.1">
    <property type="nucleotide sequence ID" value="XM_003687881.1"/>
</dbReference>
<dbReference type="HOGENOM" id="CLU_024327_1_0_1"/>
<evidence type="ECO:0000256" key="3">
    <source>
        <dbReference type="ARBA" id="ARBA00022676"/>
    </source>
</evidence>
<dbReference type="GO" id="GO:0000026">
    <property type="term" value="F:alpha-1,2-mannosyltransferase activity"/>
    <property type="evidence" value="ECO:0007669"/>
    <property type="project" value="TreeGrafter"/>
</dbReference>
<keyword evidence="9" id="KW-1185">Reference proteome</keyword>
<keyword evidence="4" id="KW-0808">Transferase</keyword>
<dbReference type="AlphaFoldDB" id="G8C017"/>
<dbReference type="EMBL" id="HE612867">
    <property type="protein sequence ID" value="CCE65495.1"/>
    <property type="molecule type" value="Genomic_DNA"/>
</dbReference>
<dbReference type="Proteomes" id="UP000005666">
    <property type="component" value="Chromosome 12"/>
</dbReference>
<dbReference type="Pfam" id="PF01793">
    <property type="entry name" value="Glyco_transf_15"/>
    <property type="match status" value="1"/>
</dbReference>
<dbReference type="Gene3D" id="3.90.550.10">
    <property type="entry name" value="Spore Coat Polysaccharide Biosynthesis Protein SpsA, Chain A"/>
    <property type="match status" value="1"/>
</dbReference>
<reference evidence="8 9" key="1">
    <citation type="journal article" date="2011" name="Proc. Natl. Acad. Sci. U.S.A.">
        <title>Evolutionary erosion of yeast sex chromosomes by mating-type switching accidents.</title>
        <authorList>
            <person name="Gordon J.L."/>
            <person name="Armisen D."/>
            <person name="Proux-Wera E."/>
            <person name="Oheigeartaigh S.S."/>
            <person name="Byrne K.P."/>
            <person name="Wolfe K.H."/>
        </authorList>
    </citation>
    <scope>NUCLEOTIDE SEQUENCE [LARGE SCALE GENOMIC DNA]</scope>
    <source>
        <strain evidence="9">ATCC 24235 / CBS 4417 / NBRC 1672 / NRRL Y-8282 / UCD 70-5</strain>
    </source>
</reference>
<feature type="coiled-coil region" evidence="6">
    <location>
        <begin position="105"/>
        <end position="142"/>
    </location>
</feature>
<dbReference type="InterPro" id="IPR002685">
    <property type="entry name" value="Glyco_trans_15"/>
</dbReference>
<name>G8C017_TETPH</name>
<dbReference type="GO" id="GO:0006487">
    <property type="term" value="P:protein N-linked glycosylation"/>
    <property type="evidence" value="ECO:0007669"/>
    <property type="project" value="EnsemblFungi"/>
</dbReference>
<keyword evidence="5" id="KW-0735">Signal-anchor</keyword>
<dbReference type="KEGG" id="tpf:TPHA_0L01400"/>
<keyword evidence="6" id="KW-0175">Coiled coil</keyword>
<comment type="subcellular location">
    <subcellularLocation>
        <location evidence="1">Membrane</location>
        <topology evidence="1">Single-pass type II membrane protein</topology>
    </subcellularLocation>
</comment>
<dbReference type="eggNOG" id="KOG4472">
    <property type="taxonomic scope" value="Eukaryota"/>
</dbReference>
<evidence type="ECO:0000256" key="4">
    <source>
        <dbReference type="ARBA" id="ARBA00022679"/>
    </source>
</evidence>
<dbReference type="GO" id="GO:0006888">
    <property type="term" value="P:endoplasmic reticulum to Golgi vesicle-mediated transport"/>
    <property type="evidence" value="ECO:0007669"/>
    <property type="project" value="EnsemblFungi"/>
</dbReference>
<dbReference type="PANTHER" id="PTHR31121">
    <property type="entry name" value="ALPHA-1,2 MANNOSYLTRANSFERASE KTR1"/>
    <property type="match status" value="1"/>
</dbReference>
<dbReference type="GeneID" id="11531687"/>
<feature type="transmembrane region" description="Helical" evidence="7">
    <location>
        <begin position="42"/>
        <end position="60"/>
    </location>
</feature>
<keyword evidence="7" id="KW-0472">Membrane</keyword>
<dbReference type="GO" id="GO:0005794">
    <property type="term" value="C:Golgi apparatus"/>
    <property type="evidence" value="ECO:0007669"/>
    <property type="project" value="TreeGrafter"/>
</dbReference>
<evidence type="ECO:0000256" key="6">
    <source>
        <dbReference type="SAM" id="Coils"/>
    </source>
</evidence>
<dbReference type="SUPFAM" id="SSF53448">
    <property type="entry name" value="Nucleotide-diphospho-sugar transferases"/>
    <property type="match status" value="1"/>
</dbReference>
<keyword evidence="7" id="KW-0812">Transmembrane</keyword>
<organism evidence="8 9">
    <name type="scientific">Tetrapisispora phaffii (strain ATCC 24235 / CBS 4417 / NBRC 1672 / NRRL Y-8282 / UCD 70-5)</name>
    <name type="common">Yeast</name>
    <name type="synonym">Fabospora phaffii</name>
    <dbReference type="NCBI Taxonomy" id="1071381"/>
    <lineage>
        <taxon>Eukaryota</taxon>
        <taxon>Fungi</taxon>
        <taxon>Dikarya</taxon>
        <taxon>Ascomycota</taxon>
        <taxon>Saccharomycotina</taxon>
        <taxon>Saccharomycetes</taxon>
        <taxon>Saccharomycetales</taxon>
        <taxon>Saccharomycetaceae</taxon>
        <taxon>Tetrapisispora</taxon>
    </lineage>
</organism>
<sequence>MDIKWVLLLVCNTLDTPSNHQRITSFKQIKTLNMRVVLSRRVLRFAVFVTLSFFFLLFFVSNTASISKSDGILGNFQLPDMSQYIFHAGEPQLGSANLTDPFGMSESTQNKLEALRAELNDKDSLINQRLRKEQEFRFLESQNIESFNALISNNLNDFDFNTNLQGLSDEDILKQSEIPAKQKEADKLKLEKAIAAQKSSIEKPGKDDLNKYLGVSYANVGKRPKACFLFVLHQHLKFQTVEQIVKSVTELEEKFNSKFRYPYVFIAETEFTPEEKQLITTEIKSKVDVQFGVIPKKLVDYPEWIDQNKAAAGRSKLYNTPFGSSESFKLMQRYLSGFLWQHDLLANFDWYWRIEPNISLYCDMQYDIFRWMQDTGSVYSFIYSEKTEQDAVSSIWKSTKRFWKEKPNYVVKNNLERFGWKNNGQDYNLCYFLSTLEVGNLNYWRSPTYKDYFDFIDHEGGIFYERWTDEVIRTLALTNHVDKTKIHFFQEIALSYDGKLNCPIDNFVWKDNNCNCDQGDDFTFSTNSCTVRYYDERKIKKPDGWNS</sequence>
<dbReference type="OMA" id="NCNCDQG"/>
<evidence type="ECO:0000256" key="5">
    <source>
        <dbReference type="ARBA" id="ARBA00022968"/>
    </source>
</evidence>
<gene>
    <name evidence="8" type="primary">TPHA0L01400</name>
    <name evidence="8" type="ordered locus">TPHA_0L01400</name>
</gene>
<evidence type="ECO:0000256" key="1">
    <source>
        <dbReference type="ARBA" id="ARBA00004606"/>
    </source>
</evidence>
<dbReference type="GO" id="GO:0000031">
    <property type="term" value="F:mannosylphosphate transferase activity"/>
    <property type="evidence" value="ECO:0007669"/>
    <property type="project" value="EnsemblFungi"/>
</dbReference>
<evidence type="ECO:0000256" key="7">
    <source>
        <dbReference type="SAM" id="Phobius"/>
    </source>
</evidence>
<keyword evidence="3" id="KW-0328">Glycosyltransferase</keyword>
<dbReference type="GO" id="GO:0005783">
    <property type="term" value="C:endoplasmic reticulum"/>
    <property type="evidence" value="ECO:0007669"/>
    <property type="project" value="EnsemblFungi"/>
</dbReference>
<evidence type="ECO:0000313" key="9">
    <source>
        <dbReference type="Proteomes" id="UP000005666"/>
    </source>
</evidence>
<protein>
    <submittedName>
        <fullName evidence="8">Uncharacterized protein</fullName>
    </submittedName>
</protein>
<accession>G8C017</accession>
<dbReference type="PANTHER" id="PTHR31121:SF8">
    <property type="entry name" value="GLYCOLIPID 2-ALPHA-MANNOSYLTRANSFERASE-RELATED"/>
    <property type="match status" value="1"/>
</dbReference>
<dbReference type="InterPro" id="IPR029044">
    <property type="entry name" value="Nucleotide-diphossugar_trans"/>
</dbReference>
<evidence type="ECO:0000313" key="8">
    <source>
        <dbReference type="EMBL" id="CCE65495.1"/>
    </source>
</evidence>